<feature type="compositionally biased region" description="Gly residues" evidence="1">
    <location>
        <begin position="70"/>
        <end position="87"/>
    </location>
</feature>
<feature type="region of interest" description="Disordered" evidence="1">
    <location>
        <begin position="70"/>
        <end position="147"/>
    </location>
</feature>
<evidence type="ECO:0000313" key="3">
    <source>
        <dbReference type="Proteomes" id="UP001165080"/>
    </source>
</evidence>
<dbReference type="EMBL" id="BRXU01000008">
    <property type="protein sequence ID" value="GLC53513.1"/>
    <property type="molecule type" value="Genomic_DNA"/>
</dbReference>
<proteinExistence type="predicted"/>
<comment type="caution">
    <text evidence="2">The sequence shown here is derived from an EMBL/GenBank/DDBJ whole genome shotgun (WGS) entry which is preliminary data.</text>
</comment>
<evidence type="ECO:0000313" key="2">
    <source>
        <dbReference type="EMBL" id="GLC53513.1"/>
    </source>
</evidence>
<dbReference type="Proteomes" id="UP001165080">
    <property type="component" value="Unassembled WGS sequence"/>
</dbReference>
<evidence type="ECO:0000256" key="1">
    <source>
        <dbReference type="SAM" id="MobiDB-lite"/>
    </source>
</evidence>
<feature type="compositionally biased region" description="Polar residues" evidence="1">
    <location>
        <begin position="95"/>
        <end position="128"/>
    </location>
</feature>
<keyword evidence="3" id="KW-1185">Reference proteome</keyword>
<accession>A0A9W6BKG4</accession>
<feature type="region of interest" description="Disordered" evidence="1">
    <location>
        <begin position="159"/>
        <end position="234"/>
    </location>
</feature>
<dbReference type="AlphaFoldDB" id="A0A9W6BKG4"/>
<reference evidence="2 3" key="1">
    <citation type="journal article" date="2023" name="Commun. Biol.">
        <title>Reorganization of the ancestral sex-determining regions during the evolution of trioecy in Pleodorina starrii.</title>
        <authorList>
            <person name="Takahashi K."/>
            <person name="Suzuki S."/>
            <person name="Kawai-Toyooka H."/>
            <person name="Yamamoto K."/>
            <person name="Hamaji T."/>
            <person name="Ootsuki R."/>
            <person name="Yamaguchi H."/>
            <person name="Kawachi M."/>
            <person name="Higashiyama T."/>
            <person name="Nozaki H."/>
        </authorList>
    </citation>
    <scope>NUCLEOTIDE SEQUENCE [LARGE SCALE GENOMIC DNA]</scope>
    <source>
        <strain evidence="2 3">NIES-4479</strain>
    </source>
</reference>
<name>A0A9W6BKG4_9CHLO</name>
<organism evidence="2 3">
    <name type="scientific">Pleodorina starrii</name>
    <dbReference type="NCBI Taxonomy" id="330485"/>
    <lineage>
        <taxon>Eukaryota</taxon>
        <taxon>Viridiplantae</taxon>
        <taxon>Chlorophyta</taxon>
        <taxon>core chlorophytes</taxon>
        <taxon>Chlorophyceae</taxon>
        <taxon>CS clade</taxon>
        <taxon>Chlamydomonadales</taxon>
        <taxon>Volvocaceae</taxon>
        <taxon>Pleodorina</taxon>
    </lineage>
</organism>
<sequence length="234" mass="24048">MDATNSRLPSLLGPRGFRMNHVNSMTLASSPCAITSLQRPPATPELKGGLSYMAPLAAAGGGGALAKGWTAGGSSGGSSERGGGGGSIAKLPPIHNNNAATQPMQQQHTNTAALRLDSQSPASTSSVGTPPAMRPLTPSQQGTTDNRVRFSTAPLLQQSASRSRMGTPPCTPPNKIKSGTMMSIDESAPVVDDSGTAGKRSVISRPFQEGRTAAATDYWRRPSTPSRAMPPTGL</sequence>
<gene>
    <name evidence="2" type="primary">PLEST007010</name>
    <name evidence="2" type="ORF">PLESTB_000757700</name>
</gene>
<protein>
    <submittedName>
        <fullName evidence="2">Uncharacterized protein</fullName>
    </submittedName>
</protein>